<organism evidence="2 3">
    <name type="scientific">Pedobacter chitinilyticus</name>
    <dbReference type="NCBI Taxonomy" id="2233776"/>
    <lineage>
        <taxon>Bacteria</taxon>
        <taxon>Pseudomonadati</taxon>
        <taxon>Bacteroidota</taxon>
        <taxon>Sphingobacteriia</taxon>
        <taxon>Sphingobacteriales</taxon>
        <taxon>Sphingobacteriaceae</taxon>
        <taxon>Pedobacter</taxon>
    </lineage>
</organism>
<dbReference type="Proteomes" id="UP000284120">
    <property type="component" value="Unassembled WGS sequence"/>
</dbReference>
<name>A0A443Z1N6_9SPHI</name>
<dbReference type="PROSITE" id="PS51257">
    <property type="entry name" value="PROKAR_LIPOPROTEIN"/>
    <property type="match status" value="1"/>
</dbReference>
<proteinExistence type="predicted"/>
<keyword evidence="3" id="KW-1185">Reference proteome</keyword>
<gene>
    <name evidence="2" type="ORF">DPV69_03570</name>
</gene>
<dbReference type="OrthoDB" id="768895at2"/>
<keyword evidence="1" id="KW-0732">Signal</keyword>
<dbReference type="AlphaFoldDB" id="A0A443Z1N6"/>
<evidence type="ECO:0000313" key="3">
    <source>
        <dbReference type="Proteomes" id="UP000284120"/>
    </source>
</evidence>
<accession>A0A443Z1N6</accession>
<dbReference type="EMBL" id="SAYW01000001">
    <property type="protein sequence ID" value="RWU10432.1"/>
    <property type="molecule type" value="Genomic_DNA"/>
</dbReference>
<dbReference type="RefSeq" id="WP_113645927.1">
    <property type="nucleotide sequence ID" value="NZ_QMHN01000001.1"/>
</dbReference>
<feature type="signal peptide" evidence="1">
    <location>
        <begin position="1"/>
        <end position="24"/>
    </location>
</feature>
<reference evidence="2 3" key="1">
    <citation type="submission" date="2018-06" db="EMBL/GenBank/DDBJ databases">
        <title>Pedobacter endophyticus sp. nov., an endophytic bacterium isolated from a leaf of Triticum aestivum.</title>
        <authorList>
            <person name="Zhang L."/>
        </authorList>
    </citation>
    <scope>NUCLEOTIDE SEQUENCE [LARGE SCALE GENOMIC DNA]</scope>
    <source>
        <strain evidence="2 3">CM134L-2</strain>
    </source>
</reference>
<evidence type="ECO:0000256" key="1">
    <source>
        <dbReference type="SAM" id="SignalP"/>
    </source>
</evidence>
<evidence type="ECO:0000313" key="2">
    <source>
        <dbReference type="EMBL" id="RWU10432.1"/>
    </source>
</evidence>
<comment type="caution">
    <text evidence="2">The sequence shown here is derived from an EMBL/GenBank/DDBJ whole genome shotgun (WGS) entry which is preliminary data.</text>
</comment>
<sequence>MNKKQFFYSSAVIIACFITNLSFATENTLPVKSETTSTTSTSDLTPVSISAERRAHFNIIVQSNQTILSWSTVELKNGKYEIYRSDDSNNFVKIGEKTIVGNPTEPSLYIFHDEEPFKGLNHYKLVKLDSEGKNTEVASKKVFLDSKVPAILSANPTPKINRI</sequence>
<protein>
    <submittedName>
        <fullName evidence="2">Uncharacterized protein</fullName>
    </submittedName>
</protein>
<feature type="chain" id="PRO_5019153616" evidence="1">
    <location>
        <begin position="25"/>
        <end position="163"/>
    </location>
</feature>